<dbReference type="EMBL" id="KN822049">
    <property type="protein sequence ID" value="KIM61644.1"/>
    <property type="molecule type" value="Genomic_DNA"/>
</dbReference>
<dbReference type="Proteomes" id="UP000053989">
    <property type="component" value="Unassembled WGS sequence"/>
</dbReference>
<comment type="cofactor">
    <cofactor evidence="1">
        <name>Mn(2+)</name>
        <dbReference type="ChEBI" id="CHEBI:29035"/>
    </cofactor>
</comment>
<dbReference type="Pfam" id="PF03372">
    <property type="entry name" value="Exo_endo_phos"/>
    <property type="match status" value="1"/>
</dbReference>
<dbReference type="Gene3D" id="3.60.10.10">
    <property type="entry name" value="Endonuclease/exonuclease/phosphatase"/>
    <property type="match status" value="2"/>
</dbReference>
<dbReference type="GO" id="GO:0004518">
    <property type="term" value="F:nuclease activity"/>
    <property type="evidence" value="ECO:0007669"/>
    <property type="project" value="UniProtKB-KW"/>
</dbReference>
<dbReference type="InParanoid" id="A0A0C3DZL3"/>
<keyword evidence="9" id="KW-0234">DNA repair</keyword>
<keyword evidence="7" id="KW-0378">Hydrolase</keyword>
<evidence type="ECO:0000256" key="10">
    <source>
        <dbReference type="ARBA" id="ARBA00023242"/>
    </source>
</evidence>
<dbReference type="PANTHER" id="PTHR15822">
    <property type="entry name" value="TRAF AND TNF RECEPTOR-ASSOCIATED PROTEIN"/>
    <property type="match status" value="1"/>
</dbReference>
<keyword evidence="5" id="KW-0479">Metal-binding</keyword>
<dbReference type="GO" id="GO:0046872">
    <property type="term" value="F:metal ion binding"/>
    <property type="evidence" value="ECO:0007669"/>
    <property type="project" value="UniProtKB-KW"/>
</dbReference>
<dbReference type="HOGENOM" id="CLU_042307_1_1_1"/>
<evidence type="ECO:0000313" key="12">
    <source>
        <dbReference type="EMBL" id="KIM61644.1"/>
    </source>
</evidence>
<comment type="subcellular location">
    <subcellularLocation>
        <location evidence="3">Nucleus</location>
        <location evidence="3">PML body</location>
    </subcellularLocation>
</comment>
<accession>A0A0C3DZL3</accession>
<proteinExistence type="predicted"/>
<keyword evidence="8" id="KW-0460">Magnesium</keyword>
<organism evidence="12 13">
    <name type="scientific">Scleroderma citrinum Foug A</name>
    <dbReference type="NCBI Taxonomy" id="1036808"/>
    <lineage>
        <taxon>Eukaryota</taxon>
        <taxon>Fungi</taxon>
        <taxon>Dikarya</taxon>
        <taxon>Basidiomycota</taxon>
        <taxon>Agaricomycotina</taxon>
        <taxon>Agaricomycetes</taxon>
        <taxon>Agaricomycetidae</taxon>
        <taxon>Boletales</taxon>
        <taxon>Sclerodermatineae</taxon>
        <taxon>Sclerodermataceae</taxon>
        <taxon>Scleroderma</taxon>
    </lineage>
</organism>
<evidence type="ECO:0000256" key="3">
    <source>
        <dbReference type="ARBA" id="ARBA00004322"/>
    </source>
</evidence>
<dbReference type="OrthoDB" id="9975959at2759"/>
<keyword evidence="10" id="KW-0539">Nucleus</keyword>
<dbReference type="SUPFAM" id="SSF56219">
    <property type="entry name" value="DNase I-like"/>
    <property type="match status" value="1"/>
</dbReference>
<dbReference type="GO" id="GO:0006302">
    <property type="term" value="P:double-strand break repair"/>
    <property type="evidence" value="ECO:0007669"/>
    <property type="project" value="TreeGrafter"/>
</dbReference>
<evidence type="ECO:0000256" key="7">
    <source>
        <dbReference type="ARBA" id="ARBA00022801"/>
    </source>
</evidence>
<evidence type="ECO:0000256" key="8">
    <source>
        <dbReference type="ARBA" id="ARBA00022842"/>
    </source>
</evidence>
<keyword evidence="4" id="KW-0540">Nuclease</keyword>
<reference evidence="13" key="2">
    <citation type="submission" date="2015-01" db="EMBL/GenBank/DDBJ databases">
        <title>Evolutionary Origins and Diversification of the Mycorrhizal Mutualists.</title>
        <authorList>
            <consortium name="DOE Joint Genome Institute"/>
            <consortium name="Mycorrhizal Genomics Consortium"/>
            <person name="Kohler A."/>
            <person name="Kuo A."/>
            <person name="Nagy L.G."/>
            <person name="Floudas D."/>
            <person name="Copeland A."/>
            <person name="Barry K.W."/>
            <person name="Cichocki N."/>
            <person name="Veneault-Fourrey C."/>
            <person name="LaButti K."/>
            <person name="Lindquist E.A."/>
            <person name="Lipzen A."/>
            <person name="Lundell T."/>
            <person name="Morin E."/>
            <person name="Murat C."/>
            <person name="Riley R."/>
            <person name="Ohm R."/>
            <person name="Sun H."/>
            <person name="Tunlid A."/>
            <person name="Henrissat B."/>
            <person name="Grigoriev I.V."/>
            <person name="Hibbett D.S."/>
            <person name="Martin F."/>
        </authorList>
    </citation>
    <scope>NUCLEOTIDE SEQUENCE [LARGE SCALE GENOMIC DNA]</scope>
    <source>
        <strain evidence="13">Foug A</strain>
    </source>
</reference>
<evidence type="ECO:0000259" key="11">
    <source>
        <dbReference type="Pfam" id="PF03372"/>
    </source>
</evidence>
<keyword evidence="13" id="KW-1185">Reference proteome</keyword>
<dbReference type="InterPro" id="IPR051547">
    <property type="entry name" value="TDP2-like"/>
</dbReference>
<evidence type="ECO:0000256" key="4">
    <source>
        <dbReference type="ARBA" id="ARBA00022722"/>
    </source>
</evidence>
<name>A0A0C3DZL3_9AGAM</name>
<dbReference type="GO" id="GO:0003697">
    <property type="term" value="F:single-stranded DNA binding"/>
    <property type="evidence" value="ECO:0007669"/>
    <property type="project" value="TreeGrafter"/>
</dbReference>
<dbReference type="InterPro" id="IPR005135">
    <property type="entry name" value="Endo/exonuclease/phosphatase"/>
</dbReference>
<reference evidence="12 13" key="1">
    <citation type="submission" date="2014-04" db="EMBL/GenBank/DDBJ databases">
        <authorList>
            <consortium name="DOE Joint Genome Institute"/>
            <person name="Kuo A."/>
            <person name="Kohler A."/>
            <person name="Nagy L.G."/>
            <person name="Floudas D."/>
            <person name="Copeland A."/>
            <person name="Barry K.W."/>
            <person name="Cichocki N."/>
            <person name="Veneault-Fourrey C."/>
            <person name="LaButti K."/>
            <person name="Lindquist E.A."/>
            <person name="Lipzen A."/>
            <person name="Lundell T."/>
            <person name="Morin E."/>
            <person name="Murat C."/>
            <person name="Sun H."/>
            <person name="Tunlid A."/>
            <person name="Henrissat B."/>
            <person name="Grigoriev I.V."/>
            <person name="Hibbett D.S."/>
            <person name="Martin F."/>
            <person name="Nordberg H.P."/>
            <person name="Cantor M.N."/>
            <person name="Hua S.X."/>
        </authorList>
    </citation>
    <scope>NUCLEOTIDE SEQUENCE [LARGE SCALE GENOMIC DNA]</scope>
    <source>
        <strain evidence="12 13">Foug A</strain>
    </source>
</reference>
<dbReference type="AlphaFoldDB" id="A0A0C3DZL3"/>
<feature type="domain" description="Endonuclease/exonuclease/phosphatase" evidence="11">
    <location>
        <begin position="38"/>
        <end position="283"/>
    </location>
</feature>
<dbReference type="GO" id="GO:0070260">
    <property type="term" value="F:5'-tyrosyl-DNA phosphodiesterase activity"/>
    <property type="evidence" value="ECO:0007669"/>
    <property type="project" value="TreeGrafter"/>
</dbReference>
<sequence length="347" mass="38623">MVTNRLWRTLSAFNRSTRSWEPIPLSIDTLCTQKLSLISWNIDAFSPRPVSRAKLILSHILEEAKSPDILFLQEVTPEVRASLLDDARVRAAFLVTDAEDQTSFEDVPFATMTLLSSARFTSGLDSQKECDGVEGGENFMLGHVARVILPSKYRRDTLYVDIIPSISPGIRYTTAPSRWRYWPTSYASPDAVAGDFNAISPEDDGLVEKNELVDAWVALHGRAAFDGATWGVGMERRDGLGPGRLDRVAMTGLKAKEMEVLRPGPIEVPRPGEKPVEIPWSDHCGLRCTFTLHVLPLAPALGNEIFWPSESVLKLPCQLHHECASKFCRVDALVSFQLPNRAFGDIY</sequence>
<evidence type="ECO:0000313" key="13">
    <source>
        <dbReference type="Proteomes" id="UP000053989"/>
    </source>
</evidence>
<dbReference type="GO" id="GO:0005737">
    <property type="term" value="C:cytoplasm"/>
    <property type="evidence" value="ECO:0007669"/>
    <property type="project" value="TreeGrafter"/>
</dbReference>
<evidence type="ECO:0000256" key="2">
    <source>
        <dbReference type="ARBA" id="ARBA00001946"/>
    </source>
</evidence>
<evidence type="ECO:0000256" key="6">
    <source>
        <dbReference type="ARBA" id="ARBA00022763"/>
    </source>
</evidence>
<keyword evidence="6" id="KW-0227">DNA damage</keyword>
<evidence type="ECO:0000256" key="5">
    <source>
        <dbReference type="ARBA" id="ARBA00022723"/>
    </source>
</evidence>
<comment type="cofactor">
    <cofactor evidence="2">
        <name>Mg(2+)</name>
        <dbReference type="ChEBI" id="CHEBI:18420"/>
    </cofactor>
</comment>
<gene>
    <name evidence="12" type="ORF">SCLCIDRAFT_25625</name>
</gene>
<protein>
    <recommendedName>
        <fullName evidence="11">Endonuclease/exonuclease/phosphatase domain-containing protein</fullName>
    </recommendedName>
</protein>
<evidence type="ECO:0000256" key="9">
    <source>
        <dbReference type="ARBA" id="ARBA00023204"/>
    </source>
</evidence>
<evidence type="ECO:0000256" key="1">
    <source>
        <dbReference type="ARBA" id="ARBA00001936"/>
    </source>
</evidence>
<dbReference type="PANTHER" id="PTHR15822:SF4">
    <property type="entry name" value="TYROSYL-DNA PHOSPHODIESTERASE 2"/>
    <property type="match status" value="1"/>
</dbReference>
<dbReference type="InterPro" id="IPR036691">
    <property type="entry name" value="Endo/exonu/phosph_ase_sf"/>
</dbReference>